<feature type="domain" description="Glycoside hydrolase GH146 substrate-binding" evidence="2">
    <location>
        <begin position="647"/>
        <end position="778"/>
    </location>
</feature>
<dbReference type="Pfam" id="PF07944">
    <property type="entry name" value="Beta-AFase-like_GH127_cat"/>
    <property type="match status" value="1"/>
</dbReference>
<feature type="domain" description="Non-reducing end beta-L-arabinofuranosidase-like GH127 catalytic" evidence="1">
    <location>
        <begin position="42"/>
        <end position="430"/>
    </location>
</feature>
<accession>A0ABT1GGN8</accession>
<dbReference type="PANTHER" id="PTHR31151:SF0">
    <property type="entry name" value="PROLINE-TRNA LIGASE (DUF1680)"/>
    <property type="match status" value="1"/>
</dbReference>
<dbReference type="InterPro" id="IPR008928">
    <property type="entry name" value="6-hairpin_glycosidase_sf"/>
</dbReference>
<comment type="caution">
    <text evidence="4">The sequence shown here is derived from an EMBL/GenBank/DDBJ whole genome shotgun (WGS) entry which is preliminary data.</text>
</comment>
<evidence type="ECO:0000313" key="5">
    <source>
        <dbReference type="Proteomes" id="UP001162889"/>
    </source>
</evidence>
<proteinExistence type="predicted"/>
<feature type="domain" description="Non-reducing end beta-L-arabinofuranosidase-like GH127 middle" evidence="3">
    <location>
        <begin position="440"/>
        <end position="534"/>
    </location>
</feature>
<dbReference type="PANTHER" id="PTHR31151">
    <property type="entry name" value="PROLINE-TRNA LIGASE (DUF1680)"/>
    <property type="match status" value="1"/>
</dbReference>
<protein>
    <submittedName>
        <fullName evidence="4">DUF1680 family protein</fullName>
    </submittedName>
</protein>
<reference evidence="4" key="1">
    <citation type="submission" date="2022-03" db="EMBL/GenBank/DDBJ databases">
        <title>Genome Encyclopedia of Bacteria and Archaea VI: Functional Genomics of Type Strains.</title>
        <authorList>
            <person name="Whitman W."/>
        </authorList>
    </citation>
    <scope>NUCLEOTIDE SEQUENCE</scope>
    <source>
        <strain evidence="4">HSC-15S17</strain>
    </source>
</reference>
<organism evidence="4 5">
    <name type="scientific">Duganella violaceipulchra</name>
    <dbReference type="NCBI Taxonomy" id="2849652"/>
    <lineage>
        <taxon>Bacteria</taxon>
        <taxon>Pseudomonadati</taxon>
        <taxon>Pseudomonadota</taxon>
        <taxon>Betaproteobacteria</taxon>
        <taxon>Burkholderiales</taxon>
        <taxon>Oxalobacteraceae</taxon>
        <taxon>Telluria group</taxon>
        <taxon>Duganella</taxon>
    </lineage>
</organism>
<keyword evidence="5" id="KW-1185">Reference proteome</keyword>
<dbReference type="Pfam" id="PF20736">
    <property type="entry name" value="Glyco_hydro127M"/>
    <property type="match status" value="1"/>
</dbReference>
<evidence type="ECO:0000259" key="3">
    <source>
        <dbReference type="Pfam" id="PF20736"/>
    </source>
</evidence>
<dbReference type="RefSeq" id="WP_229224757.1">
    <property type="nucleotide sequence ID" value="NZ_JAHTGR010000005.1"/>
</dbReference>
<dbReference type="EMBL" id="JALJZU010000003">
    <property type="protein sequence ID" value="MCP2008118.1"/>
    <property type="molecule type" value="Genomic_DNA"/>
</dbReference>
<dbReference type="Proteomes" id="UP001162889">
    <property type="component" value="Unassembled WGS sequence"/>
</dbReference>
<gene>
    <name evidence="4" type="ORF">L1274_001818</name>
</gene>
<name>A0ABT1GGN8_9BURK</name>
<evidence type="ECO:0000259" key="1">
    <source>
        <dbReference type="Pfam" id="PF07944"/>
    </source>
</evidence>
<dbReference type="SUPFAM" id="SSF48208">
    <property type="entry name" value="Six-hairpin glycosidases"/>
    <property type="match status" value="1"/>
</dbReference>
<evidence type="ECO:0000259" key="2">
    <source>
        <dbReference type="Pfam" id="PF20620"/>
    </source>
</evidence>
<sequence>MHRRQILRGAAGLGVISGWNANARTAPLSDVPPTAQALPLSSVRLLPSVYADALQANQAYLLRLSADRFLHNYHRFAGLPTKGAIYGGWESDTIAGEGLGHYLSALSLMYAQTGNPVLKPRIDYIVAELARVQQAHGDGYAAGFMRKRPDGTLVDGKEIFPEIMRGEIRSAGFDLNGCWVPLYNWHKVFAGLFDAQTHAGNEQALQVALRLAVYIDQVFAALSDEQVQQVLACEHGGINESFAELYARTSDKRWLALAQRLYHAKVLLPLTQGRDELANLHSNTQIPKLIGLARLHELTGRRSDADAVGFFWKRVTQHHSYVIGGNGDREYFSAPDSIAAHITEQTCEACASYNMLKMTRHLYSWAPDGAYFDYYERTHLNHILAHQNPRTGMFTYMTPLMSGVAREYSSEENDFWCCVLSGMESHAKHGDSIYWENGDTLFVNLYIPSTVEWKATGARLELNTRYPYAGEIELKVRRLAGPRHFTLALRIPSWASGHQVLVNGKPQTASKQKGYLLLRRRWRAGDSVRLSLPLDLRLEATAGNEHVVALLRGPMVLAADLGAADKPFGGLAPALVGANILASFAPADQARAVYRSVGSGRPGDMKFAPFFSQYERRAAVYFNVYTESEWAASEVIFRKEEARLKDLAARSVDVMHLGEMQPERDHDLQSDISYPVAYRGRNGRDARTGGYFSFRMKCADGPLLLQASYWGEERNRDFHISIDGVRIARVQLDGGSPGRFIDREYPVPEHLTKGKGSVVVRFDPEPGHTAGPVFGVRLATLP</sequence>
<dbReference type="InterPro" id="IPR046544">
    <property type="entry name" value="GH146_SB_dom"/>
</dbReference>
<dbReference type="InterPro" id="IPR049046">
    <property type="entry name" value="Beta-AFase-like_GH127_middle"/>
</dbReference>
<evidence type="ECO:0000313" key="4">
    <source>
        <dbReference type="EMBL" id="MCP2008118.1"/>
    </source>
</evidence>
<dbReference type="InterPro" id="IPR012878">
    <property type="entry name" value="Beta-AFase-like_GH127_cat"/>
</dbReference>
<dbReference type="Pfam" id="PF20620">
    <property type="entry name" value="DUF6805"/>
    <property type="match status" value="1"/>
</dbReference>